<evidence type="ECO:0000256" key="4">
    <source>
        <dbReference type="ARBA" id="ARBA00022840"/>
    </source>
</evidence>
<dbReference type="GO" id="GO:0004674">
    <property type="term" value="F:protein serine/threonine kinase activity"/>
    <property type="evidence" value="ECO:0007669"/>
    <property type="project" value="UniProtKB-KW"/>
</dbReference>
<evidence type="ECO:0000256" key="6">
    <source>
        <dbReference type="ARBA" id="ARBA00037982"/>
    </source>
</evidence>
<dbReference type="GO" id="GO:0005737">
    <property type="term" value="C:cytoplasm"/>
    <property type="evidence" value="ECO:0007669"/>
    <property type="project" value="TreeGrafter"/>
</dbReference>
<keyword evidence="5" id="KW-0652">Protein synthesis inhibitor</keyword>
<dbReference type="InterPro" id="IPR050339">
    <property type="entry name" value="CC_SR_Kinase"/>
</dbReference>
<evidence type="ECO:0000313" key="9">
    <source>
        <dbReference type="EMBL" id="ETV75396.1"/>
    </source>
</evidence>
<gene>
    <name evidence="9" type="ORF">H257_10247</name>
</gene>
<dbReference type="PANTHER" id="PTHR11042">
    <property type="entry name" value="EUKARYOTIC TRANSLATION INITIATION FACTOR 2-ALPHA KINASE EIF2-ALPHA KINASE -RELATED"/>
    <property type="match status" value="1"/>
</dbReference>
<feature type="region of interest" description="Disordered" evidence="7">
    <location>
        <begin position="62"/>
        <end position="83"/>
    </location>
</feature>
<proteinExistence type="inferred from homology"/>
<dbReference type="InterPro" id="IPR000719">
    <property type="entry name" value="Prot_kinase_dom"/>
</dbReference>
<feature type="region of interest" description="Disordered" evidence="7">
    <location>
        <begin position="288"/>
        <end position="319"/>
    </location>
</feature>
<sequence length="951" mass="105562">MPKFAVLSESPQFHQAKTTKRACQSPISSEDEFDFEPRKRSKNAQQKPRVIKKVITAKVAKSKSKRLTSSSTGANTRRADAQPSSSPKFVWYLMHCLKESVQSTMSFEYGFGQGSIVPLPTSSEWTSEQTSQFREWLEALGFVSRPTVNSTVFRIANKDALSIVQRFSSQISSNPSNTQALLAQMKAPIEDDNLTFATATETPKKQRSGFDNYTRRAPPSSSIITTLHPISRRPPPPSSLMWGSPIPTVSSRPTYNHSRLSSSSIDSIDLNNLPSSTRRLSICSIAEEELSQSSSHGSHNRSTHHDPKQSAGIDFSNDDSDMVRRSSIDSLDLDAIHPNSASAKRLSFGDFFQVPPQLSASRLSVHEESSSMDLLNVSRENVVVQSKKTRNHLRRLSRFDVVRSTDRRLSLFVAPKVAATMPQADKADHVVMPRHVASIVLASQLVEMVPAVSLVCKQWHQLFHEVLAWNQADYHRQPVDENAATLYKNLPWGQYLSDGAYKQVFKVYSKPDDRYEAVSVMDVHHIESTGNEHIVRQEIAHSLLFSHLATTHPNFLRIYSVFLMSTPPDEAIWGSSATPTPQGLTFDAGVAPPSCLLGTKNHKKTRGLYQYIRMELCDGGNVEDYLRLDGTTNLVHGWSSLFFQMVYALYAGRVHHQLRHYDVKLLNFFLQSTTGRRTQDDPPHTIAYALEHKLVKLTSPYWVKLADFGTADTDATTFGLPIGVEHFTTLENTPMDFFLRGDAAVQGYAADAFSLGLALLHLVTGRAPYEELLEDVVCPPGLKRSLLAVWKKKHGRGTTESSFLVLQQQLSVSKENAAVLCDTVYRLVVLFGLDQLDSASSVVSALLLQQLAPSPKKRHATPAQRQFEVDVSMYSVASGASGPIALARRRLQATPGAMDVFRSLVHFDPAQRPTMSSVLQSRMFDALCEDNSDGRAVATVAAYGGARLLDI</sequence>
<evidence type="ECO:0000259" key="8">
    <source>
        <dbReference type="PROSITE" id="PS50011"/>
    </source>
</evidence>
<reference evidence="9" key="1">
    <citation type="submission" date="2013-12" db="EMBL/GenBank/DDBJ databases">
        <title>The Genome Sequence of Aphanomyces astaci APO3.</title>
        <authorList>
            <consortium name="The Broad Institute Genomics Platform"/>
            <person name="Russ C."/>
            <person name="Tyler B."/>
            <person name="van West P."/>
            <person name="Dieguez-Uribeondo J."/>
            <person name="Young S.K."/>
            <person name="Zeng Q."/>
            <person name="Gargeya S."/>
            <person name="Fitzgerald M."/>
            <person name="Abouelleil A."/>
            <person name="Alvarado L."/>
            <person name="Chapman S.B."/>
            <person name="Gainer-Dewar J."/>
            <person name="Goldberg J."/>
            <person name="Griggs A."/>
            <person name="Gujja S."/>
            <person name="Hansen M."/>
            <person name="Howarth C."/>
            <person name="Imamovic A."/>
            <person name="Ireland A."/>
            <person name="Larimer J."/>
            <person name="McCowan C."/>
            <person name="Murphy C."/>
            <person name="Pearson M."/>
            <person name="Poon T.W."/>
            <person name="Priest M."/>
            <person name="Roberts A."/>
            <person name="Saif S."/>
            <person name="Shea T."/>
            <person name="Sykes S."/>
            <person name="Wortman J."/>
            <person name="Nusbaum C."/>
            <person name="Birren B."/>
        </authorList>
    </citation>
    <scope>NUCLEOTIDE SEQUENCE [LARGE SCALE GENOMIC DNA]</scope>
    <source>
        <strain evidence="9">APO3</strain>
    </source>
</reference>
<keyword evidence="4" id="KW-0067">ATP-binding</keyword>
<dbReference type="GO" id="GO:0005634">
    <property type="term" value="C:nucleus"/>
    <property type="evidence" value="ECO:0007669"/>
    <property type="project" value="TreeGrafter"/>
</dbReference>
<keyword evidence="1" id="KW-0808">Transferase</keyword>
<feature type="compositionally biased region" description="Low complexity" evidence="7">
    <location>
        <begin position="260"/>
        <end position="271"/>
    </location>
</feature>
<accession>W4G7X5</accession>
<organism evidence="9">
    <name type="scientific">Aphanomyces astaci</name>
    <name type="common">Crayfish plague agent</name>
    <dbReference type="NCBI Taxonomy" id="112090"/>
    <lineage>
        <taxon>Eukaryota</taxon>
        <taxon>Sar</taxon>
        <taxon>Stramenopiles</taxon>
        <taxon>Oomycota</taxon>
        <taxon>Saprolegniomycetes</taxon>
        <taxon>Saprolegniales</taxon>
        <taxon>Verrucalvaceae</taxon>
        <taxon>Aphanomyces</taxon>
    </lineage>
</organism>
<dbReference type="InterPro" id="IPR011009">
    <property type="entry name" value="Kinase-like_dom_sf"/>
</dbReference>
<comment type="similarity">
    <text evidence="6">Belongs to the protein kinase superfamily. Ser/Thr protein kinase family. GCN2 subfamily.</text>
</comment>
<keyword evidence="2" id="KW-0547">Nucleotide-binding</keyword>
<evidence type="ECO:0000256" key="3">
    <source>
        <dbReference type="ARBA" id="ARBA00022777"/>
    </source>
</evidence>
<evidence type="ECO:0000256" key="7">
    <source>
        <dbReference type="SAM" id="MobiDB-lite"/>
    </source>
</evidence>
<feature type="region of interest" description="Disordered" evidence="7">
    <location>
        <begin position="200"/>
        <end position="245"/>
    </location>
</feature>
<dbReference type="VEuPathDB" id="FungiDB:H257_10247"/>
<protein>
    <submittedName>
        <fullName evidence="9">Serine/threonine protein kinase</fullName>
    </submittedName>
</protein>
<keyword evidence="3 9" id="KW-0418">Kinase</keyword>
<dbReference type="SUPFAM" id="SSF56112">
    <property type="entry name" value="Protein kinase-like (PK-like)"/>
    <property type="match status" value="1"/>
</dbReference>
<dbReference type="SMART" id="SM00220">
    <property type="entry name" value="S_TKc"/>
    <property type="match status" value="1"/>
</dbReference>
<feature type="region of interest" description="Disordered" evidence="7">
    <location>
        <begin position="1"/>
        <end position="50"/>
    </location>
</feature>
<dbReference type="OrthoDB" id="194690at2759"/>
<dbReference type="Pfam" id="PF00069">
    <property type="entry name" value="Pkinase"/>
    <property type="match status" value="1"/>
</dbReference>
<dbReference type="AlphaFoldDB" id="W4G7X5"/>
<dbReference type="PROSITE" id="PS50011">
    <property type="entry name" value="PROTEIN_KINASE_DOM"/>
    <property type="match status" value="1"/>
</dbReference>
<feature type="compositionally biased region" description="Polar residues" evidence="7">
    <location>
        <begin position="9"/>
        <end position="28"/>
    </location>
</feature>
<evidence type="ECO:0000256" key="2">
    <source>
        <dbReference type="ARBA" id="ARBA00022741"/>
    </source>
</evidence>
<dbReference type="Gene3D" id="1.10.510.10">
    <property type="entry name" value="Transferase(Phosphotransferase) domain 1"/>
    <property type="match status" value="1"/>
</dbReference>
<evidence type="ECO:0000256" key="1">
    <source>
        <dbReference type="ARBA" id="ARBA00022679"/>
    </source>
</evidence>
<dbReference type="GO" id="GO:0017148">
    <property type="term" value="P:negative regulation of translation"/>
    <property type="evidence" value="ECO:0007669"/>
    <property type="project" value="UniProtKB-KW"/>
</dbReference>
<dbReference type="GeneID" id="20812243"/>
<keyword evidence="9" id="KW-0723">Serine/threonine-protein kinase</keyword>
<dbReference type="InterPro" id="IPR008271">
    <property type="entry name" value="Ser/Thr_kinase_AS"/>
</dbReference>
<feature type="domain" description="Protein kinase" evidence="8">
    <location>
        <begin position="490"/>
        <end position="924"/>
    </location>
</feature>
<evidence type="ECO:0000256" key="5">
    <source>
        <dbReference type="ARBA" id="ARBA00023193"/>
    </source>
</evidence>
<dbReference type="PROSITE" id="PS00108">
    <property type="entry name" value="PROTEIN_KINASE_ST"/>
    <property type="match status" value="1"/>
</dbReference>
<name>W4G7X5_APHAT</name>
<dbReference type="STRING" id="112090.W4G7X5"/>
<feature type="region of interest" description="Disordered" evidence="7">
    <location>
        <begin position="252"/>
        <end position="271"/>
    </location>
</feature>
<dbReference type="RefSeq" id="XP_009835030.1">
    <property type="nucleotide sequence ID" value="XM_009836728.1"/>
</dbReference>
<dbReference type="GO" id="GO:0005524">
    <property type="term" value="F:ATP binding"/>
    <property type="evidence" value="ECO:0007669"/>
    <property type="project" value="UniProtKB-KW"/>
</dbReference>
<dbReference type="EMBL" id="KI913140">
    <property type="protein sequence ID" value="ETV75396.1"/>
    <property type="molecule type" value="Genomic_DNA"/>
</dbReference>